<dbReference type="GO" id="GO:0005615">
    <property type="term" value="C:extracellular space"/>
    <property type="evidence" value="ECO:0007669"/>
    <property type="project" value="TreeGrafter"/>
</dbReference>
<dbReference type="Pfam" id="PF11838">
    <property type="entry name" value="ERAP1_C"/>
    <property type="match status" value="1"/>
</dbReference>
<gene>
    <name evidence="10" type="ORF">CAUJ_LOCUS3412</name>
</gene>
<dbReference type="GO" id="GO:0042277">
    <property type="term" value="F:peptide binding"/>
    <property type="evidence" value="ECO:0007669"/>
    <property type="project" value="TreeGrafter"/>
</dbReference>
<keyword evidence="11" id="KW-1185">Reference proteome</keyword>
<evidence type="ECO:0000256" key="6">
    <source>
        <dbReference type="ARBA" id="ARBA00022833"/>
    </source>
</evidence>
<protein>
    <recommendedName>
        <fullName evidence="12">Peptidase M1 membrane alanine aminopeptidase domain-containing protein</fullName>
    </recommendedName>
</protein>
<evidence type="ECO:0000256" key="1">
    <source>
        <dbReference type="ARBA" id="ARBA00001947"/>
    </source>
</evidence>
<evidence type="ECO:0000259" key="8">
    <source>
        <dbReference type="Pfam" id="PF01433"/>
    </source>
</evidence>
<dbReference type="EMBL" id="CAJGYM010000006">
    <property type="protein sequence ID" value="CAD6187493.1"/>
    <property type="molecule type" value="Genomic_DNA"/>
</dbReference>
<dbReference type="InterPro" id="IPR024571">
    <property type="entry name" value="ERAP1-like_C_dom"/>
</dbReference>
<keyword evidence="7" id="KW-0482">Metalloprotease</keyword>
<dbReference type="GO" id="GO:0043171">
    <property type="term" value="P:peptide catabolic process"/>
    <property type="evidence" value="ECO:0007669"/>
    <property type="project" value="TreeGrafter"/>
</dbReference>
<evidence type="ECO:0000256" key="2">
    <source>
        <dbReference type="ARBA" id="ARBA00010136"/>
    </source>
</evidence>
<feature type="domain" description="ERAP1-like C-terminal" evidence="9">
    <location>
        <begin position="273"/>
        <end position="572"/>
    </location>
</feature>
<comment type="similarity">
    <text evidence="2">Belongs to the peptidase M1 family.</text>
</comment>
<evidence type="ECO:0000313" key="10">
    <source>
        <dbReference type="EMBL" id="CAD6187493.1"/>
    </source>
</evidence>
<keyword evidence="4" id="KW-0479">Metal-binding</keyword>
<evidence type="ECO:0000256" key="7">
    <source>
        <dbReference type="ARBA" id="ARBA00023049"/>
    </source>
</evidence>
<dbReference type="GO" id="GO:0005737">
    <property type="term" value="C:cytoplasm"/>
    <property type="evidence" value="ECO:0007669"/>
    <property type="project" value="TreeGrafter"/>
</dbReference>
<dbReference type="GO" id="GO:0016020">
    <property type="term" value="C:membrane"/>
    <property type="evidence" value="ECO:0007669"/>
    <property type="project" value="TreeGrafter"/>
</dbReference>
<accession>A0A8S1GX78</accession>
<feature type="domain" description="Peptidase M1 membrane alanine aminopeptidase" evidence="8">
    <location>
        <begin position="13"/>
        <end position="202"/>
    </location>
</feature>
<evidence type="ECO:0000313" key="11">
    <source>
        <dbReference type="Proteomes" id="UP000835052"/>
    </source>
</evidence>
<name>A0A8S1GX78_9PELO</name>
<dbReference type="InterPro" id="IPR001930">
    <property type="entry name" value="Peptidase_M1"/>
</dbReference>
<evidence type="ECO:0008006" key="12">
    <source>
        <dbReference type="Google" id="ProtNLM"/>
    </source>
</evidence>
<dbReference type="PRINTS" id="PR00756">
    <property type="entry name" value="ALADIPTASE"/>
</dbReference>
<proteinExistence type="inferred from homology"/>
<sequence>MLWRYLNTLLLGSAMENWGLILGSYEVLLVDMDYATTAQLTDVAEVTAHETVHQWFGDLVSPDWWSNLFLNEAFAQYWYANGINYTFPEQSDYAIDFNRFQTNAIALEIDCNSKNSRPVISDAPPLFSNIIYYKGSSLLNLLSNTLSPAVLQTGLQNYLQSYKYSNANAQDLWAALTQAARDAQMKDWNGSPLDVSSFMDPYTLEASYPILKLTFINGMVSYEQVSCIGNGLTWNIPVFSQTTTGEVFNWFVGANGNSNSWNHTVGSPYQIDNTRSSSYARVLYDDQSWANLLKQLTTNPNVFDPSTRASILDDGQFFVQNELWNVTRWLDLSLYLQNEYSLAPWKQALPVLKNYLSRFRYQPYFNEITNYVARVTENAYVAYGWRITTKWTNNALANDLTNIGCATGFTDCSDLATLYFEKFVTTCQYSNYGTAQCSNVSPDLRKTMYCYGNKLVPNDQLLLNLYGYYANNATYFDRDGDNLLHALGCTGDAVSLRKLITMVIFGQLPTRLLRYIGENNNDGLALYNFLISNTQQVALSNIDFKTFVRAMALNWSTDDQVQKMEHFMSTEEYQLLNVQQQKDWRDESTVVSGNNLWIETHGPVIRGWINQNIETTK</sequence>
<dbReference type="InterPro" id="IPR014782">
    <property type="entry name" value="Peptidase_M1_dom"/>
</dbReference>
<comment type="caution">
    <text evidence="10">The sequence shown here is derived from an EMBL/GenBank/DDBJ whole genome shotgun (WGS) entry which is preliminary data.</text>
</comment>
<dbReference type="PANTHER" id="PTHR11533:SF293">
    <property type="entry name" value="AMINOPEPTIDASE-2-RELATED"/>
    <property type="match status" value="1"/>
</dbReference>
<dbReference type="PANTHER" id="PTHR11533">
    <property type="entry name" value="PROTEASE M1 ZINC METALLOPROTEASE"/>
    <property type="match status" value="1"/>
</dbReference>
<dbReference type="InterPro" id="IPR027268">
    <property type="entry name" value="Peptidase_M4/M1_CTD_sf"/>
</dbReference>
<dbReference type="InterPro" id="IPR050344">
    <property type="entry name" value="Peptidase_M1_aminopeptidases"/>
</dbReference>
<organism evidence="10 11">
    <name type="scientific">Caenorhabditis auriculariae</name>
    <dbReference type="NCBI Taxonomy" id="2777116"/>
    <lineage>
        <taxon>Eukaryota</taxon>
        <taxon>Metazoa</taxon>
        <taxon>Ecdysozoa</taxon>
        <taxon>Nematoda</taxon>
        <taxon>Chromadorea</taxon>
        <taxon>Rhabditida</taxon>
        <taxon>Rhabditina</taxon>
        <taxon>Rhabditomorpha</taxon>
        <taxon>Rhabditoidea</taxon>
        <taxon>Rhabditidae</taxon>
        <taxon>Peloderinae</taxon>
        <taxon>Caenorhabditis</taxon>
    </lineage>
</organism>
<dbReference type="Proteomes" id="UP000835052">
    <property type="component" value="Unassembled WGS sequence"/>
</dbReference>
<dbReference type="GO" id="GO:0008270">
    <property type="term" value="F:zinc ion binding"/>
    <property type="evidence" value="ECO:0007669"/>
    <property type="project" value="InterPro"/>
</dbReference>
<keyword evidence="3" id="KW-0645">Protease</keyword>
<evidence type="ECO:0000256" key="5">
    <source>
        <dbReference type="ARBA" id="ARBA00022801"/>
    </source>
</evidence>
<dbReference type="SUPFAM" id="SSF55486">
    <property type="entry name" value="Metalloproteases ('zincins'), catalytic domain"/>
    <property type="match status" value="1"/>
</dbReference>
<dbReference type="AlphaFoldDB" id="A0A8S1GX78"/>
<evidence type="ECO:0000256" key="3">
    <source>
        <dbReference type="ARBA" id="ARBA00022670"/>
    </source>
</evidence>
<keyword evidence="6" id="KW-0862">Zinc</keyword>
<dbReference type="Gene3D" id="1.25.50.20">
    <property type="match status" value="1"/>
</dbReference>
<evidence type="ECO:0000256" key="4">
    <source>
        <dbReference type="ARBA" id="ARBA00022723"/>
    </source>
</evidence>
<dbReference type="Gene3D" id="1.10.390.10">
    <property type="entry name" value="Neutral Protease Domain 2"/>
    <property type="match status" value="1"/>
</dbReference>
<dbReference type="Pfam" id="PF01433">
    <property type="entry name" value="Peptidase_M1"/>
    <property type="match status" value="1"/>
</dbReference>
<dbReference type="OrthoDB" id="5811161at2759"/>
<evidence type="ECO:0000259" key="9">
    <source>
        <dbReference type="Pfam" id="PF11838"/>
    </source>
</evidence>
<dbReference type="GO" id="GO:0070006">
    <property type="term" value="F:metalloaminopeptidase activity"/>
    <property type="evidence" value="ECO:0007669"/>
    <property type="project" value="TreeGrafter"/>
</dbReference>
<comment type="cofactor">
    <cofactor evidence="1">
        <name>Zn(2+)</name>
        <dbReference type="ChEBI" id="CHEBI:29105"/>
    </cofactor>
</comment>
<keyword evidence="5" id="KW-0378">Hydrolase</keyword>
<dbReference type="GO" id="GO:0006508">
    <property type="term" value="P:proteolysis"/>
    <property type="evidence" value="ECO:0007669"/>
    <property type="project" value="UniProtKB-KW"/>
</dbReference>
<reference evidence="10" key="1">
    <citation type="submission" date="2020-10" db="EMBL/GenBank/DDBJ databases">
        <authorList>
            <person name="Kikuchi T."/>
        </authorList>
    </citation>
    <scope>NUCLEOTIDE SEQUENCE</scope>
    <source>
        <strain evidence="10">NKZ352</strain>
    </source>
</reference>